<dbReference type="HOGENOM" id="CLU_3228455_0_0_11"/>
<organism evidence="2 3">
    <name type="scientific">Actinomyces johnsonii F0510</name>
    <dbReference type="NCBI Taxonomy" id="1227262"/>
    <lineage>
        <taxon>Bacteria</taxon>
        <taxon>Bacillati</taxon>
        <taxon>Actinomycetota</taxon>
        <taxon>Actinomycetes</taxon>
        <taxon>Actinomycetales</taxon>
        <taxon>Actinomycetaceae</taxon>
        <taxon>Actinomyces</taxon>
    </lineage>
</organism>
<accession>U1REE5</accession>
<evidence type="ECO:0000313" key="2">
    <source>
        <dbReference type="EMBL" id="ERH16847.1"/>
    </source>
</evidence>
<evidence type="ECO:0000256" key="1">
    <source>
        <dbReference type="SAM" id="SignalP"/>
    </source>
</evidence>
<sequence length="43" mass="4698">MRAVRFMCFLKHRVSCFSAALVSQVFRPIASLPARGGAGVVIF</sequence>
<feature type="chain" id="PRO_5004619657" evidence="1">
    <location>
        <begin position="20"/>
        <end position="43"/>
    </location>
</feature>
<feature type="signal peptide" evidence="1">
    <location>
        <begin position="1"/>
        <end position="19"/>
    </location>
</feature>
<keyword evidence="1" id="KW-0732">Signal</keyword>
<gene>
    <name evidence="2" type="ORF">HMPREF1549_02452</name>
</gene>
<proteinExistence type="predicted"/>
<reference evidence="2 3" key="1">
    <citation type="submission" date="2013-06" db="EMBL/GenBank/DDBJ databases">
        <authorList>
            <person name="Weinstock G."/>
            <person name="Sodergren E."/>
            <person name="Lobos E.A."/>
            <person name="Fulton L."/>
            <person name="Fulton R."/>
            <person name="Courtney L."/>
            <person name="Fronick C."/>
            <person name="O'Laughlin M."/>
            <person name="Godfrey J."/>
            <person name="Wilson R.M."/>
            <person name="Miner T."/>
            <person name="Farmer C."/>
            <person name="Delehaunty K."/>
            <person name="Cordes M."/>
            <person name="Minx P."/>
            <person name="Tomlinson C."/>
            <person name="Chen J."/>
            <person name="Wollam A."/>
            <person name="Pepin K.H."/>
            <person name="Bhonagiri V."/>
            <person name="Zhang X."/>
            <person name="Warren W."/>
            <person name="Mitreva M."/>
            <person name="Mardis E.R."/>
            <person name="Wilson R.K."/>
        </authorList>
    </citation>
    <scope>NUCLEOTIDE SEQUENCE [LARGE SCALE GENOMIC DNA]</scope>
    <source>
        <strain evidence="2 3">F0510</strain>
    </source>
</reference>
<evidence type="ECO:0000313" key="3">
    <source>
        <dbReference type="Proteomes" id="UP000016498"/>
    </source>
</evidence>
<name>U1REE5_9ACTO</name>
<dbReference type="AlphaFoldDB" id="U1REE5"/>
<dbReference type="Proteomes" id="UP000016498">
    <property type="component" value="Unassembled WGS sequence"/>
</dbReference>
<comment type="caution">
    <text evidence="2">The sequence shown here is derived from an EMBL/GenBank/DDBJ whole genome shotgun (WGS) entry which is preliminary data.</text>
</comment>
<protein>
    <submittedName>
        <fullName evidence="2">Uncharacterized protein</fullName>
    </submittedName>
</protein>
<dbReference type="EMBL" id="AWSD01000282">
    <property type="protein sequence ID" value="ERH16847.1"/>
    <property type="molecule type" value="Genomic_DNA"/>
</dbReference>